<dbReference type="Pfam" id="PF00651">
    <property type="entry name" value="BTB"/>
    <property type="match status" value="1"/>
</dbReference>
<proteinExistence type="predicted"/>
<dbReference type="SUPFAM" id="SSF54695">
    <property type="entry name" value="POZ domain"/>
    <property type="match status" value="1"/>
</dbReference>
<dbReference type="InParanoid" id="A0A0H2R3Y6"/>
<dbReference type="Gene3D" id="3.30.710.10">
    <property type="entry name" value="Potassium Channel Kv1.1, Chain A"/>
    <property type="match status" value="1"/>
</dbReference>
<dbReference type="Proteomes" id="UP000053477">
    <property type="component" value="Unassembled WGS sequence"/>
</dbReference>
<dbReference type="STRING" id="27342.A0A0H2R3Y6"/>
<keyword evidence="3" id="KW-1185">Reference proteome</keyword>
<evidence type="ECO:0000313" key="2">
    <source>
        <dbReference type="EMBL" id="KLO06529.1"/>
    </source>
</evidence>
<accession>A0A0H2R3Y6</accession>
<sequence length="304" mass="34535">MAAVGGEFHPDFSSDGDIVLQSKEGTKFRLESVILKASSSAFRNMLRIPRDSNETSDTPILLTEDARVLAFLFNCINPAPSTMDLRDYDEIWRVVEAADKFDMPCVLKILRFVVLTEAKFYNNPLDLYALASSCNWKDVLRCSSKSSLKQNILLSKNMKILERAKHGDLIALLKLHTKRKEILEEAVRRGENYYFEKFDEDTSYHMCTKCYSPFIGDSGEVSESEKVVEVFRSRVRDCINRCPLGLDLAERDFWEDSVGEVAILKCQKCGSEVFDIRSTTQRIKLLLSQGNDILPSEVGDVDDN</sequence>
<protein>
    <recommendedName>
        <fullName evidence="1">BTB domain-containing protein</fullName>
    </recommendedName>
</protein>
<dbReference type="AlphaFoldDB" id="A0A0H2R3Y6"/>
<evidence type="ECO:0000313" key="3">
    <source>
        <dbReference type="Proteomes" id="UP000053477"/>
    </source>
</evidence>
<organism evidence="2 3">
    <name type="scientific">Schizopora paradoxa</name>
    <dbReference type="NCBI Taxonomy" id="27342"/>
    <lineage>
        <taxon>Eukaryota</taxon>
        <taxon>Fungi</taxon>
        <taxon>Dikarya</taxon>
        <taxon>Basidiomycota</taxon>
        <taxon>Agaricomycotina</taxon>
        <taxon>Agaricomycetes</taxon>
        <taxon>Hymenochaetales</taxon>
        <taxon>Schizoporaceae</taxon>
        <taxon>Schizopora</taxon>
    </lineage>
</organism>
<feature type="domain" description="BTB" evidence="1">
    <location>
        <begin position="17"/>
        <end position="110"/>
    </location>
</feature>
<gene>
    <name evidence="2" type="ORF">SCHPADRAFT_910292</name>
</gene>
<dbReference type="InterPro" id="IPR000210">
    <property type="entry name" value="BTB/POZ_dom"/>
</dbReference>
<reference evidence="2 3" key="1">
    <citation type="submission" date="2015-04" db="EMBL/GenBank/DDBJ databases">
        <title>Complete genome sequence of Schizopora paradoxa KUC8140, a cosmopolitan wood degrader in East Asia.</title>
        <authorList>
            <consortium name="DOE Joint Genome Institute"/>
            <person name="Min B."/>
            <person name="Park H."/>
            <person name="Jang Y."/>
            <person name="Kim J.-J."/>
            <person name="Kim K.H."/>
            <person name="Pangilinan J."/>
            <person name="Lipzen A."/>
            <person name="Riley R."/>
            <person name="Grigoriev I.V."/>
            <person name="Spatafora J.W."/>
            <person name="Choi I.-G."/>
        </authorList>
    </citation>
    <scope>NUCLEOTIDE SEQUENCE [LARGE SCALE GENOMIC DNA]</scope>
    <source>
        <strain evidence="2 3">KUC8140</strain>
    </source>
</reference>
<dbReference type="InterPro" id="IPR011333">
    <property type="entry name" value="SKP1/BTB/POZ_sf"/>
</dbReference>
<dbReference type="EMBL" id="KQ086199">
    <property type="protein sequence ID" value="KLO06529.1"/>
    <property type="molecule type" value="Genomic_DNA"/>
</dbReference>
<name>A0A0H2R3Y6_9AGAM</name>
<evidence type="ECO:0000259" key="1">
    <source>
        <dbReference type="Pfam" id="PF00651"/>
    </source>
</evidence>
<dbReference type="OrthoDB" id="3266199at2759"/>